<dbReference type="InterPro" id="IPR050300">
    <property type="entry name" value="GDXG_lipolytic_enzyme"/>
</dbReference>
<evidence type="ECO:0000313" key="5">
    <source>
        <dbReference type="Proteomes" id="UP000544222"/>
    </source>
</evidence>
<organism evidence="4 5">
    <name type="scientific">Microbacter margulisiae</name>
    <dbReference type="NCBI Taxonomy" id="1350067"/>
    <lineage>
        <taxon>Bacteria</taxon>
        <taxon>Pseudomonadati</taxon>
        <taxon>Bacteroidota</taxon>
        <taxon>Bacteroidia</taxon>
        <taxon>Bacteroidales</taxon>
        <taxon>Porphyromonadaceae</taxon>
        <taxon>Microbacter</taxon>
    </lineage>
</organism>
<keyword evidence="5" id="KW-1185">Reference proteome</keyword>
<sequence length="312" mass="34709">MKVVTFKLNLIIVALIFSFSAATAQTNVIKLWPNGVPNSKPDPSYKAQIGSNQYFTWEKNISDPTLDYYPAPADKANGTAVIICPGGGYSLLAIKHEGSQVAEWMNTLGITAFVLKYRLPDSAIMVDKTIGPLQDAQRAMRIVRSHAKQWNIDPHKIGIMGFSAGGHVASTLSTHYNQKVYKMKDSVSARPDFSLLIYPVISMREKITHMGSRINLLGEHPDSALVQLYSNELQVNQNTPPAFLVQSLDDNVVPVQNSIDYALALTKYKIPCELHLYERGGHGFGLANWTHDTESSWPQACIRWLRMHGLVK</sequence>
<evidence type="ECO:0000313" key="4">
    <source>
        <dbReference type="EMBL" id="MBB3188462.1"/>
    </source>
</evidence>
<dbReference type="Gene3D" id="3.40.50.1820">
    <property type="entry name" value="alpha/beta hydrolase"/>
    <property type="match status" value="1"/>
</dbReference>
<protein>
    <submittedName>
        <fullName evidence="4">Acetyl esterase/lipase</fullName>
    </submittedName>
</protein>
<dbReference type="RefSeq" id="WP_183414201.1">
    <property type="nucleotide sequence ID" value="NZ_JACHYB010000002.1"/>
</dbReference>
<keyword evidence="1" id="KW-0378">Hydrolase</keyword>
<dbReference type="EMBL" id="JACHYB010000002">
    <property type="protein sequence ID" value="MBB3188462.1"/>
    <property type="molecule type" value="Genomic_DNA"/>
</dbReference>
<dbReference type="InterPro" id="IPR049492">
    <property type="entry name" value="BD-FAE-like_dom"/>
</dbReference>
<evidence type="ECO:0000256" key="1">
    <source>
        <dbReference type="ARBA" id="ARBA00022801"/>
    </source>
</evidence>
<dbReference type="GO" id="GO:0016787">
    <property type="term" value="F:hydrolase activity"/>
    <property type="evidence" value="ECO:0007669"/>
    <property type="project" value="UniProtKB-KW"/>
</dbReference>
<feature type="domain" description="BD-FAE-like" evidence="3">
    <location>
        <begin position="66"/>
        <end position="261"/>
    </location>
</feature>
<feature type="chain" id="PRO_5030662540" evidence="2">
    <location>
        <begin position="25"/>
        <end position="312"/>
    </location>
</feature>
<evidence type="ECO:0000256" key="2">
    <source>
        <dbReference type="SAM" id="SignalP"/>
    </source>
</evidence>
<gene>
    <name evidence="4" type="ORF">FHX64_002660</name>
</gene>
<comment type="caution">
    <text evidence="4">The sequence shown here is derived from an EMBL/GenBank/DDBJ whole genome shotgun (WGS) entry which is preliminary data.</text>
</comment>
<dbReference type="PANTHER" id="PTHR48081">
    <property type="entry name" value="AB HYDROLASE SUPERFAMILY PROTEIN C4A8.06C"/>
    <property type="match status" value="1"/>
</dbReference>
<proteinExistence type="predicted"/>
<name>A0A7W5H3K0_9PORP</name>
<dbReference type="SUPFAM" id="SSF53474">
    <property type="entry name" value="alpha/beta-Hydrolases"/>
    <property type="match status" value="1"/>
</dbReference>
<keyword evidence="2" id="KW-0732">Signal</keyword>
<dbReference type="PANTHER" id="PTHR48081:SF6">
    <property type="entry name" value="PEPTIDASE S9 PROLYL OLIGOPEPTIDASE CATALYTIC DOMAIN-CONTAINING PROTEIN"/>
    <property type="match status" value="1"/>
</dbReference>
<dbReference type="Proteomes" id="UP000544222">
    <property type="component" value="Unassembled WGS sequence"/>
</dbReference>
<feature type="signal peptide" evidence="2">
    <location>
        <begin position="1"/>
        <end position="24"/>
    </location>
</feature>
<dbReference type="AlphaFoldDB" id="A0A7W5H3K0"/>
<evidence type="ECO:0000259" key="3">
    <source>
        <dbReference type="Pfam" id="PF20434"/>
    </source>
</evidence>
<dbReference type="InterPro" id="IPR029058">
    <property type="entry name" value="AB_hydrolase_fold"/>
</dbReference>
<accession>A0A7W5H3K0</accession>
<reference evidence="4 5" key="1">
    <citation type="submission" date="2020-08" db="EMBL/GenBank/DDBJ databases">
        <title>Genomic Encyclopedia of Type Strains, Phase IV (KMG-IV): sequencing the most valuable type-strain genomes for metagenomic binning, comparative biology and taxonomic classification.</title>
        <authorList>
            <person name="Goeker M."/>
        </authorList>
    </citation>
    <scope>NUCLEOTIDE SEQUENCE [LARGE SCALE GENOMIC DNA]</scope>
    <source>
        <strain evidence="4 5">DSM 27471</strain>
    </source>
</reference>
<dbReference type="Pfam" id="PF20434">
    <property type="entry name" value="BD-FAE"/>
    <property type="match status" value="1"/>
</dbReference>